<dbReference type="CDD" id="cd04301">
    <property type="entry name" value="NAT_SF"/>
    <property type="match status" value="1"/>
</dbReference>
<sequence>MTITYRPAKPDDLPEVVAIRALASSEVKTRYGFEVQKKQEIFSPGSFYAFTIDKEPEGFWIAEENNKIMGMAIRWVRDSFWFLSYLFVAPRYQERNVGRRLLEIVLHEGTPPSVDNRGVITYAYNAASIGLYMAGGMYARESLYRMTGQSALIESRPRPEHSLDCEKLGPGPETIDRLASIDARTLGFPRRLHHEYLLQRQDGACYAFKEGRDTAAYGYVWSNGQIGPLGALSTSAFLGALQTAFSLAATNAEEVSIMVPGSNDLAARVALGYRFRVHEPYVLMSSKPFGDWQCYLLHSPPLL</sequence>
<accession>A0A971M1K4</accession>
<dbReference type="SUPFAM" id="SSF55729">
    <property type="entry name" value="Acyl-CoA N-acyltransferases (Nat)"/>
    <property type="match status" value="1"/>
</dbReference>
<protein>
    <submittedName>
        <fullName evidence="2">GNAT family N-acetyltransferase</fullName>
    </submittedName>
</protein>
<reference evidence="2" key="2">
    <citation type="submission" date="2020-01" db="EMBL/GenBank/DDBJ databases">
        <authorList>
            <person name="Campanaro S."/>
        </authorList>
    </citation>
    <scope>NUCLEOTIDE SEQUENCE</scope>
    <source>
        <strain evidence="2">AS06rmzACSIP_7</strain>
    </source>
</reference>
<dbReference type="InterPro" id="IPR016181">
    <property type="entry name" value="Acyl_CoA_acyltransferase"/>
</dbReference>
<proteinExistence type="predicted"/>
<name>A0A971M1K4_9BACT</name>
<dbReference type="Pfam" id="PF00583">
    <property type="entry name" value="Acetyltransf_1"/>
    <property type="match status" value="1"/>
</dbReference>
<dbReference type="Gene3D" id="3.40.630.90">
    <property type="match status" value="1"/>
</dbReference>
<gene>
    <name evidence="2" type="ORF">GXY80_01600</name>
</gene>
<dbReference type="GO" id="GO:0016747">
    <property type="term" value="F:acyltransferase activity, transferring groups other than amino-acyl groups"/>
    <property type="evidence" value="ECO:0007669"/>
    <property type="project" value="InterPro"/>
</dbReference>
<evidence type="ECO:0000259" key="1">
    <source>
        <dbReference type="PROSITE" id="PS51186"/>
    </source>
</evidence>
<dbReference type="Proteomes" id="UP000777265">
    <property type="component" value="Unassembled WGS sequence"/>
</dbReference>
<evidence type="ECO:0000313" key="3">
    <source>
        <dbReference type="Proteomes" id="UP000777265"/>
    </source>
</evidence>
<dbReference type="PROSITE" id="PS51186">
    <property type="entry name" value="GNAT"/>
    <property type="match status" value="1"/>
</dbReference>
<organism evidence="2 3">
    <name type="scientific">Syntrophorhabdus aromaticivorans</name>
    <dbReference type="NCBI Taxonomy" id="328301"/>
    <lineage>
        <taxon>Bacteria</taxon>
        <taxon>Pseudomonadati</taxon>
        <taxon>Thermodesulfobacteriota</taxon>
        <taxon>Syntrophorhabdia</taxon>
        <taxon>Syntrophorhabdales</taxon>
        <taxon>Syntrophorhabdaceae</taxon>
        <taxon>Syntrophorhabdus</taxon>
    </lineage>
</organism>
<dbReference type="AlphaFoldDB" id="A0A971M1K4"/>
<dbReference type="EMBL" id="JAAYEE010000028">
    <property type="protein sequence ID" value="NLW34165.1"/>
    <property type="molecule type" value="Genomic_DNA"/>
</dbReference>
<feature type="domain" description="N-acetyltransferase" evidence="1">
    <location>
        <begin position="3"/>
        <end position="159"/>
    </location>
</feature>
<evidence type="ECO:0000313" key="2">
    <source>
        <dbReference type="EMBL" id="NLW34165.1"/>
    </source>
</evidence>
<dbReference type="Gene3D" id="3.40.630.30">
    <property type="match status" value="1"/>
</dbReference>
<reference evidence="2" key="1">
    <citation type="journal article" date="2020" name="Biotechnol. Biofuels">
        <title>New insights from the biogas microbiome by comprehensive genome-resolved metagenomics of nearly 1600 species originating from multiple anaerobic digesters.</title>
        <authorList>
            <person name="Campanaro S."/>
            <person name="Treu L."/>
            <person name="Rodriguez-R L.M."/>
            <person name="Kovalovszki A."/>
            <person name="Ziels R.M."/>
            <person name="Maus I."/>
            <person name="Zhu X."/>
            <person name="Kougias P.G."/>
            <person name="Basile A."/>
            <person name="Luo G."/>
            <person name="Schluter A."/>
            <person name="Konstantinidis K.T."/>
            <person name="Angelidaki I."/>
        </authorList>
    </citation>
    <scope>NUCLEOTIDE SEQUENCE</scope>
    <source>
        <strain evidence="2">AS06rmzACSIP_7</strain>
    </source>
</reference>
<comment type="caution">
    <text evidence="2">The sequence shown here is derived from an EMBL/GenBank/DDBJ whole genome shotgun (WGS) entry which is preliminary data.</text>
</comment>
<dbReference type="InterPro" id="IPR000182">
    <property type="entry name" value="GNAT_dom"/>
</dbReference>